<accession>A0A2S7KAX1</accession>
<evidence type="ECO:0000256" key="1">
    <source>
        <dbReference type="SAM" id="MobiDB-lite"/>
    </source>
</evidence>
<evidence type="ECO:0000313" key="2">
    <source>
        <dbReference type="EMBL" id="PQA89608.1"/>
    </source>
</evidence>
<gene>
    <name evidence="2" type="ORF">CW354_01715</name>
</gene>
<name>A0A2S7KAX1_9PROT</name>
<proteinExistence type="predicted"/>
<keyword evidence="3" id="KW-1185">Reference proteome</keyword>
<reference evidence="2 3" key="1">
    <citation type="submission" date="2017-12" db="EMBL/GenBank/DDBJ databases">
        <authorList>
            <person name="Hurst M.R.H."/>
        </authorList>
    </citation>
    <scope>NUCLEOTIDE SEQUENCE [LARGE SCALE GENOMIC DNA]</scope>
    <source>
        <strain evidence="2 3">SY-3-19</strain>
    </source>
</reference>
<comment type="caution">
    <text evidence="2">The sequence shown here is derived from an EMBL/GenBank/DDBJ whole genome shotgun (WGS) entry which is preliminary data.</text>
</comment>
<dbReference type="AlphaFoldDB" id="A0A2S7KAX1"/>
<feature type="region of interest" description="Disordered" evidence="1">
    <location>
        <begin position="1"/>
        <end position="29"/>
    </location>
</feature>
<sequence>MALAVAGCGQSGGANDERQSRAGLPAARENSARAGFTPARIDGSIAAIINGEKRDWLVTHATVDGKIKSRSRWNGNVGKAAIVTLFGHLKPTIDRRGEGEILLHFIIPDIDQPYVLASEKIDYFPDGIVNKWSSENGGAVNVTIDKVQREGEDLIVKGAFSGTVAAPEKILAETPDEMKRFEISNGKFETRIIAR</sequence>
<protein>
    <submittedName>
        <fullName evidence="2">Uncharacterized protein</fullName>
    </submittedName>
</protein>
<dbReference type="EMBL" id="PJCH01000001">
    <property type="protein sequence ID" value="PQA89608.1"/>
    <property type="molecule type" value="Genomic_DNA"/>
</dbReference>
<organism evidence="2 3">
    <name type="scientific">Hyphococcus luteus</name>
    <dbReference type="NCBI Taxonomy" id="2058213"/>
    <lineage>
        <taxon>Bacteria</taxon>
        <taxon>Pseudomonadati</taxon>
        <taxon>Pseudomonadota</taxon>
        <taxon>Alphaproteobacteria</taxon>
        <taxon>Parvularculales</taxon>
        <taxon>Parvularculaceae</taxon>
        <taxon>Hyphococcus</taxon>
    </lineage>
</organism>
<evidence type="ECO:0000313" key="3">
    <source>
        <dbReference type="Proteomes" id="UP000239504"/>
    </source>
</evidence>
<dbReference type="Proteomes" id="UP000239504">
    <property type="component" value="Unassembled WGS sequence"/>
</dbReference>
<dbReference type="RefSeq" id="WP_104828310.1">
    <property type="nucleotide sequence ID" value="NZ_PJCH01000001.1"/>
</dbReference>